<evidence type="ECO:0000313" key="3">
    <source>
        <dbReference type="Proteomes" id="UP000402241"/>
    </source>
</evidence>
<accession>A0AAJ2Z9S3</accession>
<evidence type="ECO:0000313" key="2">
    <source>
        <dbReference type="EMBL" id="QGL50185.1"/>
    </source>
</evidence>
<protein>
    <submittedName>
        <fullName evidence="1">Uncharacterized protein</fullName>
    </submittedName>
</protein>
<dbReference type="RefSeq" id="WP_154229345.1">
    <property type="nucleotide sequence ID" value="NZ_CP045309.1"/>
</dbReference>
<proteinExistence type="predicted"/>
<dbReference type="AlphaFoldDB" id="A0AAJ2Z9S3"/>
<dbReference type="EMBL" id="JAAHBZ010000001">
    <property type="protein sequence ID" value="NES25975.1"/>
    <property type="molecule type" value="Genomic_DNA"/>
</dbReference>
<reference evidence="1 4" key="2">
    <citation type="submission" date="2020-02" db="EMBL/GenBank/DDBJ databases">
        <title>WGS of Micromonospora spp. isolated from hot spring.</title>
        <authorList>
            <person name="Thawai C."/>
        </authorList>
    </citation>
    <scope>NUCLEOTIDE SEQUENCE [LARGE SCALE GENOMIC DNA]</scope>
    <source>
        <strain evidence="1 4">TMS7</strain>
    </source>
</reference>
<name>A0AAJ2Z9S3_9ACTN</name>
<gene>
    <name evidence="1" type="ORF">G3561_00165</name>
    <name evidence="2" type="ORF">GCE86_26090</name>
</gene>
<dbReference type="Proteomes" id="UP000477779">
    <property type="component" value="Unassembled WGS sequence"/>
</dbReference>
<dbReference type="EMBL" id="CP045309">
    <property type="protein sequence ID" value="QGL50185.1"/>
    <property type="molecule type" value="Genomic_DNA"/>
</dbReference>
<evidence type="ECO:0000313" key="4">
    <source>
        <dbReference type="Proteomes" id="UP000477779"/>
    </source>
</evidence>
<dbReference type="Proteomes" id="UP000402241">
    <property type="component" value="Chromosome"/>
</dbReference>
<organism evidence="1 4">
    <name type="scientific">Micromonospora terminaliae</name>
    <dbReference type="NCBI Taxonomy" id="1914461"/>
    <lineage>
        <taxon>Bacteria</taxon>
        <taxon>Bacillati</taxon>
        <taxon>Actinomycetota</taxon>
        <taxon>Actinomycetes</taxon>
        <taxon>Micromonosporales</taxon>
        <taxon>Micromonosporaceae</taxon>
        <taxon>Micromonospora</taxon>
    </lineage>
</organism>
<reference evidence="2 3" key="1">
    <citation type="submission" date="2019-10" db="EMBL/GenBank/DDBJ databases">
        <title>Genome Sequence of Micromonospora terminaliae DSM 101760.</title>
        <authorList>
            <person name="Guo L."/>
        </authorList>
    </citation>
    <scope>NUCLEOTIDE SEQUENCE [LARGE SCALE GENOMIC DNA]</scope>
    <source>
        <strain evidence="2 3">DSM 101760</strain>
    </source>
</reference>
<sequence length="164" mass="17770">MDSSERLARVKHLLAGLAGPYGNEHLWTFVDVLDGVEMFDKVFAFLGECGVVDSVSRFGSPPQAPQNAAQLHGRLSELDQETALAVLVGISSVTLAYQTKGRYSEGRARELFGRLADLLGPQTRWWSNTEDVTSWDPVTRHTMDALVIGAGGGVLVVVLAVDED</sequence>
<keyword evidence="3" id="KW-1185">Reference proteome</keyword>
<evidence type="ECO:0000313" key="1">
    <source>
        <dbReference type="EMBL" id="NES25975.1"/>
    </source>
</evidence>